<evidence type="ECO:0000313" key="1">
    <source>
        <dbReference type="EMBL" id="WUV48607.1"/>
    </source>
</evidence>
<accession>A0ABZ1Z3C3</accession>
<reference evidence="1" key="1">
    <citation type="submission" date="2022-10" db="EMBL/GenBank/DDBJ databases">
        <title>The complete genomes of actinobacterial strains from the NBC collection.</title>
        <authorList>
            <person name="Joergensen T.S."/>
            <person name="Alvarez Arevalo M."/>
            <person name="Sterndorff E.B."/>
            <person name="Faurdal D."/>
            <person name="Vuksanovic O."/>
            <person name="Mourched A.-S."/>
            <person name="Charusanti P."/>
            <person name="Shaw S."/>
            <person name="Blin K."/>
            <person name="Weber T."/>
        </authorList>
    </citation>
    <scope>NUCLEOTIDE SEQUENCE</scope>
    <source>
        <strain evidence="1">NBC_01482</strain>
    </source>
</reference>
<protein>
    <recommendedName>
        <fullName evidence="3">Nucleoid-associated protein EspR</fullName>
    </recommendedName>
</protein>
<evidence type="ECO:0008006" key="3">
    <source>
        <dbReference type="Google" id="ProtNLM"/>
    </source>
</evidence>
<keyword evidence="2" id="KW-1185">Reference proteome</keyword>
<gene>
    <name evidence="1" type="ORF">OG563_10660</name>
</gene>
<name>A0ABZ1Z3C3_9NOCA</name>
<dbReference type="Proteomes" id="UP001432062">
    <property type="component" value="Chromosome"/>
</dbReference>
<proteinExistence type="predicted"/>
<sequence length="140" mass="15049">MTDDATSRARLTLSHKVNRLFATVHPRSEPERTTAAVAEQVGAQLGRTVPQDQLDRLRRGEFDSAPVGSELLSAIAHCFGVSADYLTTTGAAAAAIDRELELLATMRDANVASIALRGSDVDLTTLTALIHRTDQPVERP</sequence>
<evidence type="ECO:0000313" key="2">
    <source>
        <dbReference type="Proteomes" id="UP001432062"/>
    </source>
</evidence>
<dbReference type="RefSeq" id="WP_329413002.1">
    <property type="nucleotide sequence ID" value="NZ_CP109441.1"/>
</dbReference>
<dbReference type="Gene3D" id="1.10.260.40">
    <property type="entry name" value="lambda repressor-like DNA-binding domains"/>
    <property type="match status" value="1"/>
</dbReference>
<organism evidence="1 2">
    <name type="scientific">Nocardia vinacea</name>
    <dbReference type="NCBI Taxonomy" id="96468"/>
    <lineage>
        <taxon>Bacteria</taxon>
        <taxon>Bacillati</taxon>
        <taxon>Actinomycetota</taxon>
        <taxon>Actinomycetes</taxon>
        <taxon>Mycobacteriales</taxon>
        <taxon>Nocardiaceae</taxon>
        <taxon>Nocardia</taxon>
    </lineage>
</organism>
<dbReference type="EMBL" id="CP109441">
    <property type="protein sequence ID" value="WUV48607.1"/>
    <property type="molecule type" value="Genomic_DNA"/>
</dbReference>
<dbReference type="InterPro" id="IPR010982">
    <property type="entry name" value="Lambda_DNA-bd_dom_sf"/>
</dbReference>